<dbReference type="InterPro" id="IPR016024">
    <property type="entry name" value="ARM-type_fold"/>
</dbReference>
<dbReference type="VEuPathDB" id="GiardiaDB:GLP15_301"/>
<dbReference type="SUPFAM" id="SSF48371">
    <property type="entry name" value="ARM repeat"/>
    <property type="match status" value="1"/>
</dbReference>
<evidence type="ECO:0000313" key="2">
    <source>
        <dbReference type="Proteomes" id="UP000008974"/>
    </source>
</evidence>
<dbReference type="OrthoDB" id="10254365at2759"/>
<name>E1F3N5_GIAIA</name>
<dbReference type="Proteomes" id="UP000008974">
    <property type="component" value="Unassembled WGS sequence"/>
</dbReference>
<dbReference type="OMA" id="NLASCMT"/>
<dbReference type="Gene3D" id="1.25.10.10">
    <property type="entry name" value="Leucine-rich Repeat Variant"/>
    <property type="match status" value="1"/>
</dbReference>
<dbReference type="InterPro" id="IPR011989">
    <property type="entry name" value="ARM-like"/>
</dbReference>
<gene>
    <name evidence="1" type="ORF">GLP15_301</name>
</gene>
<accession>E1F3N5</accession>
<organism evidence="1 2">
    <name type="scientific">Giardia intestinalis (strain P15)</name>
    <name type="common">Giardia lamblia</name>
    <dbReference type="NCBI Taxonomy" id="658858"/>
    <lineage>
        <taxon>Eukaryota</taxon>
        <taxon>Metamonada</taxon>
        <taxon>Diplomonadida</taxon>
        <taxon>Hexamitidae</taxon>
        <taxon>Giardiinae</taxon>
        <taxon>Giardia</taxon>
    </lineage>
</organism>
<comment type="caution">
    <text evidence="1">The sequence shown here is derived from an EMBL/GenBank/DDBJ whole genome shotgun (WGS) entry which is preliminary data.</text>
</comment>
<dbReference type="AlphaFoldDB" id="E1F3N5"/>
<protein>
    <submittedName>
        <fullName evidence="1">Uncharacterized protein</fullName>
    </submittedName>
</protein>
<proteinExistence type="predicted"/>
<dbReference type="EMBL" id="ACVC01000158">
    <property type="protein sequence ID" value="EFO62907.1"/>
    <property type="molecule type" value="Genomic_DNA"/>
</dbReference>
<evidence type="ECO:0000313" key="1">
    <source>
        <dbReference type="EMBL" id="EFO62907.1"/>
    </source>
</evidence>
<sequence length="1122" mass="124177">MAKSRFVLARHEVLSIKIIAMGWSPTPTAIASTEKLINLASCMTNEANKEANDLMVRLVETEVDLPCLLLEAFLSNGPYSTYAGALFKACIRQSYNYIISKGRQDIVSYLLLRLVDSLQSSSSRAYNSQSILANMISTLVCHERVGFIWPELEQVLIEAVTSMQAAYMSSFSSKNLDPKSLTLFMCPTLLIQNITDDSAKILKDCKGLSAAIEMMISTVLTGFLTTFLVTKASADIDPTMFVTFSPVLRLYKGVLTEPISPPFSDDTWLISQVFTLIERLCPLAIHSDWDLLQAALEVVIRSITVTPELYYQNRDFFANVLELLIYITRELCELENAGKEFEAQAQYLGVKLRGEGTGVARLVMEVWHLFVSDSTFYYVLRNHITIQLIDPLLAACILQEDEFLFLQSSAAMATRDVGQISDLLGPWTNRKHALLLLDMLCGIQRDCTDLVIQGCTRMLSSCDISIIEAAITILAYVSSHVKKEAITAILIQIKTTILDAFYADYPEPFLLDHSTGSMSFNQQFSAAMEASYRSFSATENHSQLLGAPAKGERVPFFLSIIVSHSVYTISKYIEMFDSSSITCILASFLRILVFSADIRTRYYVIGAIGTIVDIAIVSSDDSAATSTQFAPPEEVGTVFYISRIAYEGVLNTVCGLLLLDVRANRVVPTELNFLIDVVISCLMVDSGKEASIVMADVMEYDISSIGRSSLCTTPVIEALAEVFSTLLPSYLPHVVRALTALSDNNDSDERICLAFSNLNDAISSLLGDLIHSGVGPQTEKLQKTIHSHLIPTYIDSVIKALMLCLDQVENSVLWPDVSLMESLISFINDALLTGSNMAMTILNYNNQSLVPALIQTVAIFVGTTLQAEMFGILGEIVREYPEHIFMRREYPSALLDCLFNVIQSSFEPKAQNNATWLFSTLIANPQLSVSIGVHAYMTLYCSTASGDLGPYLAALPQYCETPKEILTLSNTTQLSGEHFHNYAQLLLELIQEERAAKDVLINASVALLKWVRIYLLMGRVTPFLDCRLLQMVAENLDIIALQVCRSDDVDDRDCCFIAILMVVLCMPDVATEASAEICCALMETMKVCPISNEEFDALLNDVLRANIIVGLNKDTLDKCINS</sequence>
<reference evidence="1 2" key="1">
    <citation type="journal article" date="2010" name="BMC Genomics">
        <title>Genome analysis and comparative genomics of a Giardia intestinalis assemblage E isolate.</title>
        <authorList>
            <person name="Jerlstrom-Hultqvist J."/>
            <person name="Franzen O."/>
            <person name="Ankarklev J."/>
            <person name="Xu F."/>
            <person name="Nohynkova E."/>
            <person name="Andersson J.O."/>
            <person name="Svard S.G."/>
            <person name="Andersson B."/>
        </authorList>
    </citation>
    <scope>NUCLEOTIDE SEQUENCE [LARGE SCALE GENOMIC DNA]</scope>
    <source>
        <strain evidence="1 2">P15</strain>
    </source>
</reference>